<comment type="caution">
    <text evidence="1">The sequence shown here is derived from an EMBL/GenBank/DDBJ whole genome shotgun (WGS) entry which is preliminary data.</text>
</comment>
<dbReference type="Pfam" id="PF08757">
    <property type="entry name" value="CotH"/>
    <property type="match status" value="1"/>
</dbReference>
<proteinExistence type="predicted"/>
<gene>
    <name evidence="1" type="ORF">N5A56_013405</name>
</gene>
<evidence type="ECO:0000313" key="2">
    <source>
        <dbReference type="Proteomes" id="UP001151478"/>
    </source>
</evidence>
<dbReference type="Proteomes" id="UP001151478">
    <property type="component" value="Unassembled WGS sequence"/>
</dbReference>
<accession>A0ABT5SD36</accession>
<dbReference type="RefSeq" id="WP_265725899.1">
    <property type="nucleotide sequence ID" value="NZ_JAOSLC020000003.1"/>
</dbReference>
<keyword evidence="2" id="KW-1185">Reference proteome</keyword>
<reference evidence="1" key="1">
    <citation type="submission" date="2023-02" db="EMBL/GenBank/DDBJ databases">
        <title>Polaribacter ponticola sp. nov., isolated from seawater.</title>
        <authorList>
            <person name="Baek J.H."/>
            <person name="Kim J.M."/>
            <person name="Choi D.G."/>
            <person name="Jeon C.O."/>
        </authorList>
    </citation>
    <scope>NUCLEOTIDE SEQUENCE</scope>
    <source>
        <strain evidence="1">MSW5</strain>
    </source>
</reference>
<dbReference type="InterPro" id="IPR014867">
    <property type="entry name" value="Spore_coat_CotH_CotH2/3/7"/>
</dbReference>
<protein>
    <submittedName>
        <fullName evidence="1">CotH kinase family protein</fullName>
    </submittedName>
</protein>
<dbReference type="PROSITE" id="PS51257">
    <property type="entry name" value="PROKAR_LIPOPROTEIN"/>
    <property type="match status" value="1"/>
</dbReference>
<name>A0ABT5SD36_9FLAO</name>
<evidence type="ECO:0000313" key="1">
    <source>
        <dbReference type="EMBL" id="MDD7915346.1"/>
    </source>
</evidence>
<dbReference type="GO" id="GO:0016301">
    <property type="term" value="F:kinase activity"/>
    <property type="evidence" value="ECO:0007669"/>
    <property type="project" value="UniProtKB-KW"/>
</dbReference>
<dbReference type="EMBL" id="JAOSLC020000003">
    <property type="protein sequence ID" value="MDD7915346.1"/>
    <property type="molecule type" value="Genomic_DNA"/>
</dbReference>
<sequence length="507" mass="58456">MNNIFKQTTFNYLFLITLCLAIVGCSKEDSEFLPQIEDSELVLESFIFEKENNPHLNEDVVFNINENTVSGELHKYFYKAIPTFTTNAKIVTINDAAQTSASSIVDFRKDIIYSLVSESGATKTYQINLSWDDELAHIYIDTEGSANIDSKYDYLNAKLTIDGKGKYEDRVFEFSEKARIKGRGNTTWAWPKKPYKIKLDSKETLVSAKDPLTRLLPEKDWVLLADYQDGVHLLNNVAFTIGRMLEMPFTNTIIPVEVTVNGNYLGVYGLTEQVEIKTNRVNVGDKGILLELDQYFDEDWQFRSANYNLPVMVKDAEIENQADLDLVKNDWNNFESLVANNNFPNNNYLEYIDGASIAKYFIVYMLTSNQELNHPKSTYIHKTEGGKYTMGPIWDFDWAYGYEGVERHFSNPTESLFWDGNKSGTIFFKRFLTDPKIKSLLKEHWSNFTANHLNDLMNHIDEHSFIIEGAKARNLNMWNRGLVTDEKVMKQWLNNRVTYMNAYIGGL</sequence>
<keyword evidence="1" id="KW-0418">Kinase</keyword>
<organism evidence="1 2">
    <name type="scientific">Polaribacter ponticola</name>
    <dbReference type="NCBI Taxonomy" id="2978475"/>
    <lineage>
        <taxon>Bacteria</taxon>
        <taxon>Pseudomonadati</taxon>
        <taxon>Bacteroidota</taxon>
        <taxon>Flavobacteriia</taxon>
        <taxon>Flavobacteriales</taxon>
        <taxon>Flavobacteriaceae</taxon>
    </lineage>
</organism>
<keyword evidence="1" id="KW-0808">Transferase</keyword>